<name>A0A0N4XBM2_HAEPC</name>
<organism evidence="6">
    <name type="scientific">Haemonchus placei</name>
    <name type="common">Barber's pole worm</name>
    <dbReference type="NCBI Taxonomy" id="6290"/>
    <lineage>
        <taxon>Eukaryota</taxon>
        <taxon>Metazoa</taxon>
        <taxon>Ecdysozoa</taxon>
        <taxon>Nematoda</taxon>
        <taxon>Chromadorea</taxon>
        <taxon>Rhabditida</taxon>
        <taxon>Rhabditina</taxon>
        <taxon>Rhabditomorpha</taxon>
        <taxon>Strongyloidea</taxon>
        <taxon>Trichostrongylidae</taxon>
        <taxon>Haemonchus</taxon>
    </lineage>
</organism>
<dbReference type="SMART" id="SM00181">
    <property type="entry name" value="EGF"/>
    <property type="match status" value="2"/>
</dbReference>
<sequence length="182" mass="19253">LNPGGFTCLCPAGMMGDGIGEDGCKQSNSTICREGVCMNGGTCMPLSETQYRCACEQYYYGLHCEKVSGCVAEPCANGGICEESGPGQIRCVCPMGFYGPMCQFEENSCGAHFAESVGNLTFPDNGEMAAGNQCDYVISTGEENSVPLLGEPITMTSSSAMLRFRGSSGAFSIKWETKKRGT</sequence>
<accession>A0A0N4XBM2</accession>
<dbReference type="PROSITE" id="PS00022">
    <property type="entry name" value="EGF_1"/>
    <property type="match status" value="2"/>
</dbReference>
<dbReference type="PROSITE" id="PS01186">
    <property type="entry name" value="EGF_2"/>
    <property type="match status" value="1"/>
</dbReference>
<keyword evidence="2" id="KW-0677">Repeat</keyword>
<evidence type="ECO:0000256" key="2">
    <source>
        <dbReference type="ARBA" id="ARBA00022737"/>
    </source>
</evidence>
<evidence type="ECO:0000259" key="5">
    <source>
        <dbReference type="PROSITE" id="PS50026"/>
    </source>
</evidence>
<dbReference type="Pfam" id="PF12661">
    <property type="entry name" value="hEGF"/>
    <property type="match status" value="1"/>
</dbReference>
<dbReference type="PROSITE" id="PS50026">
    <property type="entry name" value="EGF_3"/>
    <property type="match status" value="2"/>
</dbReference>
<evidence type="ECO:0000256" key="1">
    <source>
        <dbReference type="ARBA" id="ARBA00022536"/>
    </source>
</evidence>
<dbReference type="InterPro" id="IPR050906">
    <property type="entry name" value="Notch_signaling"/>
</dbReference>
<feature type="domain" description="EGF-like" evidence="5">
    <location>
        <begin position="28"/>
        <end position="65"/>
    </location>
</feature>
<dbReference type="WBParaSite" id="HPLM_0002176701-mRNA-1">
    <property type="protein sequence ID" value="HPLM_0002176701-mRNA-1"/>
    <property type="gene ID" value="HPLM_0002176701"/>
</dbReference>
<dbReference type="PANTHER" id="PTHR24044">
    <property type="entry name" value="NOTCH LIGAND FAMILY MEMBER"/>
    <property type="match status" value="1"/>
</dbReference>
<dbReference type="InterPro" id="IPR013032">
    <property type="entry name" value="EGF-like_CS"/>
</dbReference>
<feature type="disulfide bond" evidence="4">
    <location>
        <begin position="55"/>
        <end position="64"/>
    </location>
</feature>
<protein>
    <submittedName>
        <fullName evidence="6">EGF-like domain-containing protein</fullName>
    </submittedName>
</protein>
<evidence type="ECO:0000256" key="3">
    <source>
        <dbReference type="ARBA" id="ARBA00023157"/>
    </source>
</evidence>
<keyword evidence="1 4" id="KW-0245">EGF-like domain</keyword>
<dbReference type="InterPro" id="IPR000742">
    <property type="entry name" value="EGF"/>
</dbReference>
<reference evidence="6" key="1">
    <citation type="submission" date="2017-02" db="UniProtKB">
        <authorList>
            <consortium name="WormBaseParasite"/>
        </authorList>
    </citation>
    <scope>IDENTIFICATION</scope>
</reference>
<proteinExistence type="predicted"/>
<dbReference type="Pfam" id="PF00008">
    <property type="entry name" value="EGF"/>
    <property type="match status" value="1"/>
</dbReference>
<evidence type="ECO:0000256" key="4">
    <source>
        <dbReference type="PROSITE-ProRule" id="PRU00076"/>
    </source>
</evidence>
<dbReference type="Gene3D" id="2.10.25.10">
    <property type="entry name" value="Laminin"/>
    <property type="match status" value="2"/>
</dbReference>
<feature type="disulfide bond" evidence="4">
    <location>
        <begin position="93"/>
        <end position="102"/>
    </location>
</feature>
<comment type="caution">
    <text evidence="4">Lacks conserved residue(s) required for the propagation of feature annotation.</text>
</comment>
<dbReference type="AlphaFoldDB" id="A0A0N4XBM2"/>
<dbReference type="FunFam" id="2.10.25.10:FF:000095">
    <property type="entry name" value="Notch, isoform B"/>
    <property type="match status" value="1"/>
</dbReference>
<keyword evidence="3 4" id="KW-1015">Disulfide bond</keyword>
<dbReference type="SUPFAM" id="SSF57196">
    <property type="entry name" value="EGF/Laminin"/>
    <property type="match status" value="2"/>
</dbReference>
<dbReference type="PANTHER" id="PTHR24044:SF420">
    <property type="entry name" value="DELTA AND NOTCH-LIKE EPIDERMAL GROWTH FACTOR-RELATED RECEPTOR ISOFORM X1"/>
    <property type="match status" value="1"/>
</dbReference>
<feature type="domain" description="EGF-like" evidence="5">
    <location>
        <begin position="66"/>
        <end position="103"/>
    </location>
</feature>
<dbReference type="GO" id="GO:0005112">
    <property type="term" value="F:Notch binding"/>
    <property type="evidence" value="ECO:0007669"/>
    <property type="project" value="TreeGrafter"/>
</dbReference>
<evidence type="ECO:0000313" key="6">
    <source>
        <dbReference type="WBParaSite" id="HPLM_0002176701-mRNA-1"/>
    </source>
</evidence>